<name>A0ACC3A9G5_9EURO</name>
<evidence type="ECO:0000313" key="2">
    <source>
        <dbReference type="Proteomes" id="UP001172386"/>
    </source>
</evidence>
<keyword evidence="2" id="KW-1185">Reference proteome</keyword>
<proteinExistence type="predicted"/>
<sequence>MGKSKEFDAFTMAKRKAYREQYLCETNEMKDKAQLRKEDVEILDFIIKAGDVHMKSFCGTEAELAFAIEELYTNDGRDFKPEIQYPPSMLSFWGKDYAMHARGIYYRDYFSEDLVVYNRKVWTPSLSISDKQSSDLLTLQKRARAFADRSKDNEKWYKSEDDPCLAIDKREYMTLLADTDPVTCHLTGTSTMVSRVPDTTFGLAAFSDRDAALPVWASELHRRRLERLMWHPKYGLISDPKRLEIGLSFPFMVYEAKGWSGDCREARRQACSAAAVYLDVLDDLARRPGQVGTLRPYQTKTSHHYQVFVLTSFGAYWHLLVGYRRPRQSTEHAGVDGMSETVYIFQKIWSGRVTDEREAMQLLSLTDQIYLWAITEFRTFVLDHLRPWHQLCEENYLLEWDSKYDVPKQKKRKRAPTDTNNLMVPNWVADMEESNRRSFQARAKISLKEAIEHSSLLKGKLRCDEETGCSWTCIVADCGHTDDLEATYLDHLWKVHDYTDRELAQVRWCIQEQRTHAEIKARQKCGVMATGSRFPIHLGPHPFQEPEVAGGDIFSSHPAQHRKIFAAEK</sequence>
<comment type="caution">
    <text evidence="1">The sequence shown here is derived from an EMBL/GenBank/DDBJ whole genome shotgun (WGS) entry which is preliminary data.</text>
</comment>
<gene>
    <name evidence="1" type="ORF">H2198_004218</name>
</gene>
<reference evidence="1" key="1">
    <citation type="submission" date="2022-10" db="EMBL/GenBank/DDBJ databases">
        <title>Culturing micro-colonial fungi from biological soil crusts in the Mojave desert and describing Neophaeococcomyces mojavensis, and introducing the new genera and species Taxawa tesnikishii.</title>
        <authorList>
            <person name="Kurbessoian T."/>
            <person name="Stajich J.E."/>
        </authorList>
    </citation>
    <scope>NUCLEOTIDE SEQUENCE</scope>
    <source>
        <strain evidence="1">JES_112</strain>
    </source>
</reference>
<dbReference type="EMBL" id="JAPDRQ010000062">
    <property type="protein sequence ID" value="KAJ9657572.1"/>
    <property type="molecule type" value="Genomic_DNA"/>
</dbReference>
<evidence type="ECO:0000313" key="1">
    <source>
        <dbReference type="EMBL" id="KAJ9657572.1"/>
    </source>
</evidence>
<organism evidence="1 2">
    <name type="scientific">Neophaeococcomyces mojaviensis</name>
    <dbReference type="NCBI Taxonomy" id="3383035"/>
    <lineage>
        <taxon>Eukaryota</taxon>
        <taxon>Fungi</taxon>
        <taxon>Dikarya</taxon>
        <taxon>Ascomycota</taxon>
        <taxon>Pezizomycotina</taxon>
        <taxon>Eurotiomycetes</taxon>
        <taxon>Chaetothyriomycetidae</taxon>
        <taxon>Chaetothyriales</taxon>
        <taxon>Chaetothyriales incertae sedis</taxon>
        <taxon>Neophaeococcomyces</taxon>
    </lineage>
</organism>
<accession>A0ACC3A9G5</accession>
<protein>
    <submittedName>
        <fullName evidence="1">Uncharacterized protein</fullName>
    </submittedName>
</protein>
<dbReference type="Proteomes" id="UP001172386">
    <property type="component" value="Unassembled WGS sequence"/>
</dbReference>